<dbReference type="EMBL" id="CAJOAZ010003255">
    <property type="protein sequence ID" value="CAF3995626.1"/>
    <property type="molecule type" value="Genomic_DNA"/>
</dbReference>
<dbReference type="Proteomes" id="UP000663844">
    <property type="component" value="Unassembled WGS sequence"/>
</dbReference>
<dbReference type="AlphaFoldDB" id="A0A815NQ13"/>
<organism evidence="1 3">
    <name type="scientific">Adineta steineri</name>
    <dbReference type="NCBI Taxonomy" id="433720"/>
    <lineage>
        <taxon>Eukaryota</taxon>
        <taxon>Metazoa</taxon>
        <taxon>Spiralia</taxon>
        <taxon>Gnathifera</taxon>
        <taxon>Rotifera</taxon>
        <taxon>Eurotatoria</taxon>
        <taxon>Bdelloidea</taxon>
        <taxon>Adinetida</taxon>
        <taxon>Adinetidae</taxon>
        <taxon>Adineta</taxon>
    </lineage>
</organism>
<evidence type="ECO:0000313" key="2">
    <source>
        <dbReference type="EMBL" id="CAF3995626.1"/>
    </source>
</evidence>
<dbReference type="Proteomes" id="UP000663845">
    <property type="component" value="Unassembled WGS sequence"/>
</dbReference>
<comment type="caution">
    <text evidence="1">The sequence shown here is derived from an EMBL/GenBank/DDBJ whole genome shotgun (WGS) entry which is preliminary data.</text>
</comment>
<sequence>MVKPAGMSFKTGQHYEHVAARMQNYINFGPQYYEQQYPREMSHHLQPVQHLHHRHHHHAASPFGINAEGRGHPIVMSRRHQRAHWLPY</sequence>
<evidence type="ECO:0000313" key="3">
    <source>
        <dbReference type="Proteomes" id="UP000663845"/>
    </source>
</evidence>
<dbReference type="EMBL" id="CAJNOG010001350">
    <property type="protein sequence ID" value="CAF1435092.1"/>
    <property type="molecule type" value="Genomic_DNA"/>
</dbReference>
<evidence type="ECO:0000313" key="1">
    <source>
        <dbReference type="EMBL" id="CAF1435092.1"/>
    </source>
</evidence>
<protein>
    <submittedName>
        <fullName evidence="1">Uncharacterized protein</fullName>
    </submittedName>
</protein>
<reference evidence="1" key="1">
    <citation type="submission" date="2021-02" db="EMBL/GenBank/DDBJ databases">
        <authorList>
            <person name="Nowell W R."/>
        </authorList>
    </citation>
    <scope>NUCLEOTIDE SEQUENCE</scope>
</reference>
<name>A0A815NQ13_9BILA</name>
<gene>
    <name evidence="1" type="ORF">JYZ213_LOCUS39797</name>
    <name evidence="2" type="ORF">OXD698_LOCUS29211</name>
</gene>
<accession>A0A815NQ13</accession>
<proteinExistence type="predicted"/>